<dbReference type="EMBL" id="KK198757">
    <property type="protein sequence ID" value="KCW74638.1"/>
    <property type="molecule type" value="Genomic_DNA"/>
</dbReference>
<dbReference type="InParanoid" id="A0A059C842"/>
<evidence type="ECO:0000313" key="2">
    <source>
        <dbReference type="EMBL" id="KCW74638.1"/>
    </source>
</evidence>
<reference evidence="2" key="1">
    <citation type="submission" date="2013-07" db="EMBL/GenBank/DDBJ databases">
        <title>The genome of Eucalyptus grandis.</title>
        <authorList>
            <person name="Schmutz J."/>
            <person name="Hayes R."/>
            <person name="Myburg A."/>
            <person name="Tuskan G."/>
            <person name="Grattapaglia D."/>
            <person name="Rokhsar D.S."/>
        </authorList>
    </citation>
    <scope>NUCLEOTIDE SEQUENCE</scope>
    <source>
        <tissue evidence="2">Leaf extractions</tissue>
    </source>
</reference>
<organism evidence="2">
    <name type="scientific">Eucalyptus grandis</name>
    <name type="common">Flooded gum</name>
    <dbReference type="NCBI Taxonomy" id="71139"/>
    <lineage>
        <taxon>Eukaryota</taxon>
        <taxon>Viridiplantae</taxon>
        <taxon>Streptophyta</taxon>
        <taxon>Embryophyta</taxon>
        <taxon>Tracheophyta</taxon>
        <taxon>Spermatophyta</taxon>
        <taxon>Magnoliopsida</taxon>
        <taxon>eudicotyledons</taxon>
        <taxon>Gunneridae</taxon>
        <taxon>Pentapetalae</taxon>
        <taxon>rosids</taxon>
        <taxon>malvids</taxon>
        <taxon>Myrtales</taxon>
        <taxon>Myrtaceae</taxon>
        <taxon>Myrtoideae</taxon>
        <taxon>Eucalypteae</taxon>
        <taxon>Eucalyptus</taxon>
    </lineage>
</organism>
<feature type="region of interest" description="Disordered" evidence="1">
    <location>
        <begin position="31"/>
        <end position="54"/>
    </location>
</feature>
<dbReference type="OMA" id="CCHFGRE"/>
<protein>
    <submittedName>
        <fullName evidence="2">Uncharacterized protein</fullName>
    </submittedName>
</protein>
<proteinExistence type="predicted"/>
<name>A0A059C842_EUCGR</name>
<sequence length="90" mass="10503">MVGLVGSFHEWLTEYGKRKWRSYLWRARAAMKNKNKKKQRSGNSSGGGGKNRVNKFQYDPWSYALNFDDGIGRIERADAVFVYVLWVKPE</sequence>
<dbReference type="PANTHER" id="PTHR34538">
    <property type="entry name" value="EXPRESSED PROTEIN"/>
    <property type="match status" value="1"/>
</dbReference>
<accession>A0A059C842</accession>
<dbReference type="AlphaFoldDB" id="A0A059C842"/>
<dbReference type="Gramene" id="KCW74638">
    <property type="protein sequence ID" value="KCW74638"/>
    <property type="gene ID" value="EUGRSUZ_E03362"/>
</dbReference>
<dbReference type="PANTHER" id="PTHR34538:SF10">
    <property type="entry name" value="GENOME ASSEMBLY, CHROMOSOME: A06"/>
    <property type="match status" value="1"/>
</dbReference>
<dbReference type="STRING" id="71139.A0A059C842"/>
<feature type="compositionally biased region" description="Basic residues" evidence="1">
    <location>
        <begin position="31"/>
        <end position="40"/>
    </location>
</feature>
<gene>
    <name evidence="2" type="ORF">EUGRSUZ_E03362</name>
</gene>
<evidence type="ECO:0000256" key="1">
    <source>
        <dbReference type="SAM" id="MobiDB-lite"/>
    </source>
</evidence>